<gene>
    <name evidence="1" type="ORF">J0695_36655</name>
</gene>
<proteinExistence type="predicted"/>
<accession>A0A939JMA7</accession>
<name>A0A939JMA7_9ACTN</name>
<dbReference type="EMBL" id="JAFLRJ010000552">
    <property type="protein sequence ID" value="MBO0517250.1"/>
    <property type="molecule type" value="Genomic_DNA"/>
</dbReference>
<protein>
    <submittedName>
        <fullName evidence="1">Uncharacterized protein</fullName>
    </submittedName>
</protein>
<evidence type="ECO:0000313" key="1">
    <source>
        <dbReference type="EMBL" id="MBO0517250.1"/>
    </source>
</evidence>
<dbReference type="AlphaFoldDB" id="A0A939JMA7"/>
<dbReference type="Proteomes" id="UP000664167">
    <property type="component" value="Unassembled WGS sequence"/>
</dbReference>
<sequence>MSGVDSVDRLRIVAAGLRAPLYAEAHIELPYAQVWAVVADLEGELPHLLSFVREFRVASGDSARKAAVAVDAVGLRGDFDVRLSPGWCLMQSRLVTMGMAAVEEGDGTRFAVCGALRPAALGPVQRAYRRVLGARRARAFLSEVERRAALR</sequence>
<evidence type="ECO:0000313" key="2">
    <source>
        <dbReference type="Proteomes" id="UP000664167"/>
    </source>
</evidence>
<organism evidence="1 2">
    <name type="scientific">Streptomyces beijiangensis</name>
    <dbReference type="NCBI Taxonomy" id="163361"/>
    <lineage>
        <taxon>Bacteria</taxon>
        <taxon>Bacillati</taxon>
        <taxon>Actinomycetota</taxon>
        <taxon>Actinomycetes</taxon>
        <taxon>Kitasatosporales</taxon>
        <taxon>Streptomycetaceae</taxon>
        <taxon>Streptomyces</taxon>
    </lineage>
</organism>
<reference evidence="1" key="1">
    <citation type="submission" date="2021-03" db="EMBL/GenBank/DDBJ databases">
        <title>Streptomyces poriferae sp. nov., a novel marine sponge-derived Actinobacteria species with anti-MRSA activity.</title>
        <authorList>
            <person name="Sandoval-Powers M."/>
            <person name="Kralova S."/>
            <person name="Nguyen G.-S."/>
            <person name="Fawwal D."/>
            <person name="Degnes K."/>
            <person name="Klinkenberg G."/>
            <person name="Sletta H."/>
            <person name="Wentzel A."/>
            <person name="Liles M.R."/>
        </authorList>
    </citation>
    <scope>NUCLEOTIDE SEQUENCE</scope>
    <source>
        <strain evidence="1">DSM 41794</strain>
    </source>
</reference>
<comment type="caution">
    <text evidence="1">The sequence shown here is derived from an EMBL/GenBank/DDBJ whole genome shotgun (WGS) entry which is preliminary data.</text>
</comment>
<dbReference type="RefSeq" id="WP_206969085.1">
    <property type="nucleotide sequence ID" value="NZ_BAAAJJ010000013.1"/>
</dbReference>
<keyword evidence="2" id="KW-1185">Reference proteome</keyword>
<dbReference type="SUPFAM" id="SSF55961">
    <property type="entry name" value="Bet v1-like"/>
    <property type="match status" value="1"/>
</dbReference>